<protein>
    <recommendedName>
        <fullName evidence="5">Cellulase</fullName>
    </recommendedName>
</protein>
<dbReference type="EMBL" id="CAJNNV010002308">
    <property type="protein sequence ID" value="CAE8586973.1"/>
    <property type="molecule type" value="Genomic_DNA"/>
</dbReference>
<organism evidence="3 4">
    <name type="scientific">Polarella glacialis</name>
    <name type="common">Dinoflagellate</name>
    <dbReference type="NCBI Taxonomy" id="89957"/>
    <lineage>
        <taxon>Eukaryota</taxon>
        <taxon>Sar</taxon>
        <taxon>Alveolata</taxon>
        <taxon>Dinophyceae</taxon>
        <taxon>Suessiales</taxon>
        <taxon>Suessiaceae</taxon>
        <taxon>Polarella</taxon>
    </lineage>
</organism>
<evidence type="ECO:0000313" key="3">
    <source>
        <dbReference type="EMBL" id="CAE8586973.1"/>
    </source>
</evidence>
<evidence type="ECO:0000256" key="1">
    <source>
        <dbReference type="SAM" id="MobiDB-lite"/>
    </source>
</evidence>
<sequence length="257" mass="26927">MFFWSAATAVVGLTAVHLALAEPSSLRGLSVNRTVNATSAVLEVENASDTQASWINKTLNSSWRSHGSYWDGQCTPCPAYLYRHCSRGGTLLRERGCGPGHVYCEGSCSAPPAPAPAPAPPAPPPPVPLPPPPAPAPPAPPPPAPSGIMTLYHMTSPEVAVLILASAFRPGHSGWCGGAIYFFTSPDVPATKLGPDSSTGAVIEATVDLGRMAHLDATCQGADEARLNYDSITFNPGDGAEYLVFSSDRVLSMRRYS</sequence>
<evidence type="ECO:0008006" key="5">
    <source>
        <dbReference type="Google" id="ProtNLM"/>
    </source>
</evidence>
<accession>A0A813DL30</accession>
<reference evidence="3" key="1">
    <citation type="submission" date="2021-02" db="EMBL/GenBank/DDBJ databases">
        <authorList>
            <person name="Dougan E. K."/>
            <person name="Rhodes N."/>
            <person name="Thang M."/>
            <person name="Chan C."/>
        </authorList>
    </citation>
    <scope>NUCLEOTIDE SEQUENCE</scope>
</reference>
<feature type="region of interest" description="Disordered" evidence="1">
    <location>
        <begin position="113"/>
        <end position="142"/>
    </location>
</feature>
<feature type="chain" id="PRO_5032952159" description="Cellulase" evidence="2">
    <location>
        <begin position="22"/>
        <end position="257"/>
    </location>
</feature>
<gene>
    <name evidence="3" type="ORF">PGLA1383_LOCUS5819</name>
</gene>
<dbReference type="AlphaFoldDB" id="A0A813DL30"/>
<keyword evidence="2" id="KW-0732">Signal</keyword>
<evidence type="ECO:0000256" key="2">
    <source>
        <dbReference type="SAM" id="SignalP"/>
    </source>
</evidence>
<feature type="signal peptide" evidence="2">
    <location>
        <begin position="1"/>
        <end position="21"/>
    </location>
</feature>
<keyword evidence="4" id="KW-1185">Reference proteome</keyword>
<proteinExistence type="predicted"/>
<name>A0A813DL30_POLGL</name>
<dbReference type="Proteomes" id="UP000654075">
    <property type="component" value="Unassembled WGS sequence"/>
</dbReference>
<evidence type="ECO:0000313" key="4">
    <source>
        <dbReference type="Proteomes" id="UP000654075"/>
    </source>
</evidence>
<dbReference type="Gene3D" id="3.90.228.10">
    <property type="match status" value="1"/>
</dbReference>
<comment type="caution">
    <text evidence="3">The sequence shown here is derived from an EMBL/GenBank/DDBJ whole genome shotgun (WGS) entry which is preliminary data.</text>
</comment>